<dbReference type="InterPro" id="IPR051042">
    <property type="entry name" value="Repro_Hormone_Insulin-like"/>
</dbReference>
<feature type="region of interest" description="Disordered" evidence="9">
    <location>
        <begin position="141"/>
        <end position="162"/>
    </location>
</feature>
<keyword evidence="13" id="KW-1185">Reference proteome</keyword>
<keyword evidence="5" id="KW-0165">Cleavage on pair of basic residues</keyword>
<evidence type="ECO:0000256" key="8">
    <source>
        <dbReference type="ARBA" id="ARBA00037079"/>
    </source>
</evidence>
<evidence type="ECO:0000256" key="2">
    <source>
        <dbReference type="ARBA" id="ARBA00009034"/>
    </source>
</evidence>
<name>A0A671F9G5_RHIFE</name>
<feature type="domain" description="Insulin-like" evidence="11">
    <location>
        <begin position="35"/>
        <end position="186"/>
    </location>
</feature>
<evidence type="ECO:0000313" key="12">
    <source>
        <dbReference type="Ensembl" id="ENSRFEP00010022145.1"/>
    </source>
</evidence>
<dbReference type="InParanoid" id="A0A671F9G5"/>
<dbReference type="OMA" id="KCCLIGC"/>
<evidence type="ECO:0000256" key="3">
    <source>
        <dbReference type="ARBA" id="ARBA00011207"/>
    </source>
</evidence>
<dbReference type="Proteomes" id="UP000472240">
    <property type="component" value="Chromosome 12"/>
</dbReference>
<comment type="subcellular location">
    <subcellularLocation>
        <location evidence="1">Secreted</location>
    </subcellularLocation>
</comment>
<comment type="similarity">
    <text evidence="2">Belongs to the insulin family.</text>
</comment>
<comment type="subunit">
    <text evidence="3">Heterodimer of a B chain and an A chain linked by two disulfide bonds.</text>
</comment>
<dbReference type="Ensembl" id="ENSRFET00010024097.1">
    <property type="protein sequence ID" value="ENSRFEP00010022145.1"/>
    <property type="gene ID" value="ENSRFEG00010014826.1"/>
</dbReference>
<evidence type="ECO:0000256" key="7">
    <source>
        <dbReference type="ARBA" id="ARBA00023157"/>
    </source>
</evidence>
<dbReference type="InterPro" id="IPR036438">
    <property type="entry name" value="Insulin-like_sf"/>
</dbReference>
<dbReference type="InterPro" id="IPR016179">
    <property type="entry name" value="Insulin-like"/>
</dbReference>
<evidence type="ECO:0000259" key="11">
    <source>
        <dbReference type="SMART" id="SM00078"/>
    </source>
</evidence>
<keyword evidence="4" id="KW-0964">Secreted</keyword>
<dbReference type="GO" id="GO:0005179">
    <property type="term" value="F:hormone activity"/>
    <property type="evidence" value="ECO:0007669"/>
    <property type="project" value="UniProtKB-KW"/>
</dbReference>
<reference evidence="12" key="4">
    <citation type="submission" date="2025-08" db="UniProtKB">
        <authorList>
            <consortium name="Ensembl"/>
        </authorList>
    </citation>
    <scope>IDENTIFICATION</scope>
</reference>
<dbReference type="Pfam" id="PF00049">
    <property type="entry name" value="Insulin"/>
    <property type="match status" value="1"/>
</dbReference>
<feature type="signal peptide" evidence="10">
    <location>
        <begin position="1"/>
        <end position="25"/>
    </location>
</feature>
<dbReference type="AlphaFoldDB" id="A0A671F9G5"/>
<evidence type="ECO:0000256" key="6">
    <source>
        <dbReference type="ARBA" id="ARBA00022702"/>
    </source>
</evidence>
<reference evidence="13" key="3">
    <citation type="submission" date="2018-12" db="EMBL/GenBank/DDBJ databases">
        <title>G10K-VGP greater horseshoe bat female genome, primary haplotype.</title>
        <authorList>
            <person name="Teeling E."/>
            <person name="Myers G."/>
            <person name="Vernes S."/>
            <person name="Pippel M."/>
            <person name="Winkler S."/>
            <person name="Fedrigo O."/>
            <person name="Rhie A."/>
            <person name="Koren S."/>
            <person name="Phillippy A."/>
            <person name="Lewin H."/>
            <person name="Damas J."/>
            <person name="Howe K."/>
            <person name="Mountcastle J."/>
            <person name="Jarvis E.D."/>
        </authorList>
    </citation>
    <scope>NUCLEOTIDE SEQUENCE [LARGE SCALE GENOMIC DNA]</scope>
</reference>
<comment type="function">
    <text evidence="8">Relaxin is an ovarian hormone that acts with estrogen to produce dilatation of the birth canal in many mammals.</text>
</comment>
<keyword evidence="10" id="KW-0732">Signal</keyword>
<evidence type="ECO:0000313" key="13">
    <source>
        <dbReference type="Proteomes" id="UP000472240"/>
    </source>
</evidence>
<reference evidence="12 13" key="2">
    <citation type="journal article" date="2018" name="Annu Rev Anim Biosci">
        <title>Bat Biology, Genomes, and the Bat1K Project: To Generate Chromosome-Level Genomes for All Living Bat Species.</title>
        <authorList>
            <person name="Teeling E.C."/>
            <person name="Vernes S.C."/>
            <person name="Davalos L.M."/>
            <person name="Ray D.A."/>
            <person name="Gilbert M.T.P."/>
            <person name="Myers E."/>
        </authorList>
    </citation>
    <scope>NUCLEOTIDE SEQUENCE</scope>
</reference>
<proteinExistence type="inferred from homology"/>
<evidence type="ECO:0000256" key="5">
    <source>
        <dbReference type="ARBA" id="ARBA00022685"/>
    </source>
</evidence>
<evidence type="ECO:0000256" key="1">
    <source>
        <dbReference type="ARBA" id="ARBA00004613"/>
    </source>
</evidence>
<dbReference type="SUPFAM" id="SSF56994">
    <property type="entry name" value="Insulin-like"/>
    <property type="match status" value="1"/>
</dbReference>
<dbReference type="Gene3D" id="1.10.100.10">
    <property type="entry name" value="Insulin-like"/>
    <property type="match status" value="1"/>
</dbReference>
<feature type="chain" id="PRO_5025345360" description="Insulin-like domain-containing protein" evidence="10">
    <location>
        <begin position="26"/>
        <end position="186"/>
    </location>
</feature>
<protein>
    <recommendedName>
        <fullName evidence="11">Insulin-like domain-containing protein</fullName>
    </recommendedName>
</protein>
<dbReference type="PANTHER" id="PTHR12004">
    <property type="entry name" value="RELAXIN"/>
    <property type="match status" value="1"/>
</dbReference>
<dbReference type="PRINTS" id="PR02004">
    <property type="entry name" value="RELAXIN"/>
</dbReference>
<feature type="region of interest" description="Disordered" evidence="9">
    <location>
        <begin position="92"/>
        <end position="113"/>
    </location>
</feature>
<keyword evidence="7" id="KW-1015">Disulfide bond</keyword>
<organism evidence="12 13">
    <name type="scientific">Rhinolophus ferrumequinum</name>
    <name type="common">Greater horseshoe bat</name>
    <dbReference type="NCBI Taxonomy" id="59479"/>
    <lineage>
        <taxon>Eukaryota</taxon>
        <taxon>Metazoa</taxon>
        <taxon>Chordata</taxon>
        <taxon>Craniata</taxon>
        <taxon>Vertebrata</taxon>
        <taxon>Euteleostomi</taxon>
        <taxon>Mammalia</taxon>
        <taxon>Eutheria</taxon>
        <taxon>Laurasiatheria</taxon>
        <taxon>Chiroptera</taxon>
        <taxon>Yinpterochiroptera</taxon>
        <taxon>Rhinolophoidea</taxon>
        <taxon>Rhinolophidae</taxon>
        <taxon>Rhinolophinae</taxon>
        <taxon>Rhinolophus</taxon>
    </lineage>
</organism>
<reference evidence="12" key="5">
    <citation type="submission" date="2025-09" db="UniProtKB">
        <authorList>
            <consortium name="Ensembl"/>
        </authorList>
    </citation>
    <scope>IDENTIFICATION</scope>
</reference>
<dbReference type="InterPro" id="IPR022421">
    <property type="entry name" value="Relaxin"/>
</dbReference>
<accession>A0A671F9G5</accession>
<dbReference type="SMART" id="SM00078">
    <property type="entry name" value="IlGF"/>
    <property type="match status" value="1"/>
</dbReference>
<evidence type="ECO:0000256" key="9">
    <source>
        <dbReference type="SAM" id="MobiDB-lite"/>
    </source>
</evidence>
<evidence type="ECO:0000256" key="10">
    <source>
        <dbReference type="SAM" id="SignalP"/>
    </source>
</evidence>
<dbReference type="GeneTree" id="ENSGT00940000154434"/>
<sequence length="186" mass="20987">MPRLFVSYLLGLCLLLSQLPAEIQGRRNQKKNEFIKLCGSELALYYTRLCDSLNWDRMALSPKEPRLRSGPLAGENIMSLTDAKDAETLSMLESGPASSEERKTALSERQPSLRERQAALQDGNLKAEDFKDNILTRQNEADDSSELEFKNTGSAKHYPQKRSAGTPIVDRCCNYGCYIKELARYC</sequence>
<reference evidence="12 13" key="1">
    <citation type="journal article" date="2015" name="Annu Rev Anim Biosci">
        <title>The Genome 10K Project: a way forward.</title>
        <authorList>
            <person name="Koepfli K.P."/>
            <person name="Paten B."/>
            <person name="O'Brien S.J."/>
            <person name="Koepfli K.P."/>
            <person name="Paten B."/>
            <person name="Antunes A."/>
            <person name="Belov K."/>
            <person name="Bustamante C."/>
            <person name="Castoe T.A."/>
            <person name="Clawson H."/>
            <person name="Crawford A.J."/>
            <person name="Diekhans M."/>
            <person name="Distel D."/>
            <person name="Durbin R."/>
            <person name="Earl D."/>
            <person name="Fujita M.K."/>
            <person name="Gamble T."/>
            <person name="Georges A."/>
            <person name="Gemmell N."/>
            <person name="Gilbert M.T."/>
            <person name="Graves J.M."/>
            <person name="Green R.E."/>
            <person name="Hickey G."/>
            <person name="Jarvis E.D."/>
            <person name="Johnson W."/>
            <person name="Komissarov A."/>
            <person name="Korf I."/>
            <person name="Kuhn R."/>
            <person name="Larkin D.M."/>
            <person name="Lewin H."/>
            <person name="Lopez J.V."/>
            <person name="Ma J."/>
            <person name="Marques-Bonet T."/>
            <person name="Miller W."/>
            <person name="Murphy R."/>
            <person name="Pevzner P."/>
            <person name="Shapiro B."/>
            <person name="Steiner C."/>
            <person name="Tamazian G."/>
            <person name="Venkatesh B."/>
            <person name="Wang J."/>
            <person name="Wayne R."/>
            <person name="Wiley E."/>
            <person name="Yang H."/>
            <person name="Zhang G."/>
            <person name="Haussler D."/>
            <person name="Ryder O."/>
            <person name="O'Brien S.J."/>
        </authorList>
    </citation>
    <scope>NUCLEOTIDE SEQUENCE</scope>
</reference>
<evidence type="ECO:0000256" key="4">
    <source>
        <dbReference type="ARBA" id="ARBA00022525"/>
    </source>
</evidence>
<keyword evidence="6" id="KW-0372">Hormone</keyword>
<feature type="compositionally biased region" description="Basic and acidic residues" evidence="9">
    <location>
        <begin position="99"/>
        <end position="113"/>
    </location>
</feature>
<dbReference type="PANTHER" id="PTHR12004:SF13">
    <property type="entry name" value="PRORELAXIN H2"/>
    <property type="match status" value="1"/>
</dbReference>
<dbReference type="GO" id="GO:0005576">
    <property type="term" value="C:extracellular region"/>
    <property type="evidence" value="ECO:0007669"/>
    <property type="project" value="UniProtKB-SubCell"/>
</dbReference>
<dbReference type="PIRSF" id="PIRSF018431">
    <property type="entry name" value="Molluscan_insulin_rel_peptide"/>
    <property type="match status" value="1"/>
</dbReference>